<dbReference type="EMBL" id="AFCW01001130">
    <property type="protein sequence ID" value="EHD02744.1"/>
    <property type="molecule type" value="Genomic_DNA"/>
</dbReference>
<name>G5RWP4_SALET</name>
<dbReference type="AlphaFoldDB" id="G5RWP4"/>
<evidence type="ECO:0000313" key="2">
    <source>
        <dbReference type="Proteomes" id="UP000004776"/>
    </source>
</evidence>
<sequence>MLLQVLSMLSQMYLQQPPNQMLPQYPRFVSGWVQSLSFPLHFRR</sequence>
<comment type="caution">
    <text evidence="1">The sequence shown here is derived from an EMBL/GenBank/DDBJ whole genome shotgun (WGS) entry which is preliminary data.</text>
</comment>
<proteinExistence type="predicted"/>
<dbReference type="Proteomes" id="UP000004776">
    <property type="component" value="Unassembled WGS sequence"/>
</dbReference>
<accession>G5RWP4</accession>
<gene>
    <name evidence="1" type="ORF">LTSEURB_2958</name>
</gene>
<evidence type="ECO:0000313" key="1">
    <source>
        <dbReference type="EMBL" id="EHD02744.1"/>
    </source>
</evidence>
<dbReference type="PATRIC" id="fig|913084.3.peg.2185"/>
<protein>
    <submittedName>
        <fullName evidence="1">Uncharacterized protein</fullName>
    </submittedName>
</protein>
<reference evidence="1 2" key="1">
    <citation type="journal article" date="2011" name="BMC Genomics">
        <title>Genome sequencing reveals diversification of virulence factor content and possible host adaptation in distinct subpopulations of Salmonella enterica.</title>
        <authorList>
            <person name="den Bakker H.C."/>
            <person name="Moreno Switt A.I."/>
            <person name="Govoni G."/>
            <person name="Cummings C.A."/>
            <person name="Ranieri M.L."/>
            <person name="Degoricija L."/>
            <person name="Hoelzer K."/>
            <person name="Rodriguez-Rivera L.D."/>
            <person name="Brown S."/>
            <person name="Bolchacova E."/>
            <person name="Furtado M.R."/>
            <person name="Wiedmann M."/>
        </authorList>
    </citation>
    <scope>NUCLEOTIDE SEQUENCE [LARGE SCALE GENOMIC DNA]</scope>
    <source>
        <strain evidence="1 2">R8-2977</strain>
    </source>
</reference>
<organism evidence="1 2">
    <name type="scientific">Salmonella enterica subsp. enterica serovar Urbana str. R8-2977</name>
    <dbReference type="NCBI Taxonomy" id="913084"/>
    <lineage>
        <taxon>Bacteria</taxon>
        <taxon>Pseudomonadati</taxon>
        <taxon>Pseudomonadota</taxon>
        <taxon>Gammaproteobacteria</taxon>
        <taxon>Enterobacterales</taxon>
        <taxon>Enterobacteriaceae</taxon>
        <taxon>Salmonella</taxon>
    </lineage>
</organism>